<feature type="domain" description="DUF7729" evidence="2">
    <location>
        <begin position="50"/>
        <end position="214"/>
    </location>
</feature>
<dbReference type="PANTHER" id="PTHR34862:SF1">
    <property type="entry name" value="SPARK DOMAIN-CONTAINING PROTEIN"/>
    <property type="match status" value="1"/>
</dbReference>
<dbReference type="PANTHER" id="PTHR34862">
    <property type="entry name" value="SPARK DOMAIN-CONTAINING PROTEIN"/>
    <property type="match status" value="1"/>
</dbReference>
<accession>A0AAD9FNY1</accession>
<dbReference type="InterPro" id="IPR056146">
    <property type="entry name" value="DUF7729"/>
</dbReference>
<evidence type="ECO:0000313" key="4">
    <source>
        <dbReference type="Proteomes" id="UP001182556"/>
    </source>
</evidence>
<dbReference type="PROSITE" id="PS51257">
    <property type="entry name" value="PROKAR_LIPOPROTEIN"/>
    <property type="match status" value="1"/>
</dbReference>
<dbReference type="EMBL" id="JAODAN010000007">
    <property type="protein sequence ID" value="KAK1922841.1"/>
    <property type="molecule type" value="Genomic_DNA"/>
</dbReference>
<dbReference type="Pfam" id="PF24855">
    <property type="entry name" value="DUF7729"/>
    <property type="match status" value="1"/>
</dbReference>
<sequence length="270" mass="26377">MYSRSVYLAAALSALGAQALSSGCTGQIGALALLGDLGSCLQLTSALGLLSASGSIVGDVNSYLGSLCADSTPTCSNSTLTSAQSTISSACSSDLAAGGTDATEVKLLQALLQSYPQVKTAACAKNSTTDQYCAVNALYTIQNVTGTEVSTSFVTGVLTGSSTDAFDKAVSSGQLCTGCVGEIYQQAVQANSSVADTSVARGLQQQCGANFASSSPTGVSTPSAASTSQAAAASSSSGAAVFGANVNFIPYAVAGSTVVLGALFGGAALL</sequence>
<name>A0AAD9FNY1_PAPLA</name>
<feature type="signal peptide" evidence="1">
    <location>
        <begin position="1"/>
        <end position="19"/>
    </location>
</feature>
<evidence type="ECO:0000259" key="2">
    <source>
        <dbReference type="Pfam" id="PF24855"/>
    </source>
</evidence>
<dbReference type="AlphaFoldDB" id="A0AAD9FNY1"/>
<reference evidence="3" key="1">
    <citation type="submission" date="2023-02" db="EMBL/GenBank/DDBJ databases">
        <title>Identification and recombinant expression of a fungal hydrolase from Papiliotrema laurentii that hydrolyzes apple cutin and clears colloidal polyester polyurethane.</title>
        <authorList>
            <consortium name="DOE Joint Genome Institute"/>
            <person name="Roman V.A."/>
            <person name="Bojanowski C."/>
            <person name="Crable B.R."/>
            <person name="Wagner D.N."/>
            <person name="Hung C.S."/>
            <person name="Nadeau L.J."/>
            <person name="Schratz L."/>
            <person name="Haridas S."/>
            <person name="Pangilinan J."/>
            <person name="Lipzen A."/>
            <person name="Na H."/>
            <person name="Yan M."/>
            <person name="Ng V."/>
            <person name="Grigoriev I.V."/>
            <person name="Spatafora J.W."/>
            <person name="Barlow D."/>
            <person name="Biffinger J."/>
            <person name="Kelley-Loughnane N."/>
            <person name="Varaljay V.A."/>
            <person name="Crookes-Goodson W.J."/>
        </authorList>
    </citation>
    <scope>NUCLEOTIDE SEQUENCE</scope>
    <source>
        <strain evidence="3">5307AH</strain>
    </source>
</reference>
<comment type="caution">
    <text evidence="3">The sequence shown here is derived from an EMBL/GenBank/DDBJ whole genome shotgun (WGS) entry which is preliminary data.</text>
</comment>
<keyword evidence="1" id="KW-0732">Signal</keyword>
<organism evidence="3 4">
    <name type="scientific">Papiliotrema laurentii</name>
    <name type="common">Cryptococcus laurentii</name>
    <dbReference type="NCBI Taxonomy" id="5418"/>
    <lineage>
        <taxon>Eukaryota</taxon>
        <taxon>Fungi</taxon>
        <taxon>Dikarya</taxon>
        <taxon>Basidiomycota</taxon>
        <taxon>Agaricomycotina</taxon>
        <taxon>Tremellomycetes</taxon>
        <taxon>Tremellales</taxon>
        <taxon>Rhynchogastremaceae</taxon>
        <taxon>Papiliotrema</taxon>
    </lineage>
</organism>
<protein>
    <recommendedName>
        <fullName evidence="2">DUF7729 domain-containing protein</fullName>
    </recommendedName>
</protein>
<gene>
    <name evidence="3" type="ORF">DB88DRAFT_492900</name>
</gene>
<evidence type="ECO:0000256" key="1">
    <source>
        <dbReference type="SAM" id="SignalP"/>
    </source>
</evidence>
<keyword evidence="4" id="KW-1185">Reference proteome</keyword>
<dbReference type="Proteomes" id="UP001182556">
    <property type="component" value="Unassembled WGS sequence"/>
</dbReference>
<evidence type="ECO:0000313" key="3">
    <source>
        <dbReference type="EMBL" id="KAK1922841.1"/>
    </source>
</evidence>
<feature type="chain" id="PRO_5042232986" description="DUF7729 domain-containing protein" evidence="1">
    <location>
        <begin position="20"/>
        <end position="270"/>
    </location>
</feature>
<proteinExistence type="predicted"/>